<dbReference type="EMBL" id="QVQW01000036">
    <property type="protein sequence ID" value="RKU43921.1"/>
    <property type="molecule type" value="Genomic_DNA"/>
</dbReference>
<feature type="coiled-coil region" evidence="1">
    <location>
        <begin position="537"/>
        <end position="642"/>
    </location>
</feature>
<dbReference type="GO" id="GO:0005737">
    <property type="term" value="C:cytoplasm"/>
    <property type="evidence" value="ECO:0007669"/>
    <property type="project" value="TreeGrafter"/>
</dbReference>
<comment type="caution">
    <text evidence="4">The sequence shown here is derived from an EMBL/GenBank/DDBJ whole genome shotgun (WGS) entry which is preliminary data.</text>
</comment>
<dbReference type="InterPro" id="IPR036872">
    <property type="entry name" value="CH_dom_sf"/>
</dbReference>
<dbReference type="Proteomes" id="UP000275385">
    <property type="component" value="Unassembled WGS sequence"/>
</dbReference>
<evidence type="ECO:0000259" key="3">
    <source>
        <dbReference type="PROSITE" id="PS50021"/>
    </source>
</evidence>
<dbReference type="GO" id="GO:0030705">
    <property type="term" value="P:cytoskeleton-dependent intracellular transport"/>
    <property type="evidence" value="ECO:0007669"/>
    <property type="project" value="TreeGrafter"/>
</dbReference>
<dbReference type="STRING" id="177199.A0A420Y7S6"/>
<reference evidence="4 5" key="1">
    <citation type="submission" date="2018-08" db="EMBL/GenBank/DDBJ databases">
        <title>Draft genome of the lignicolous fungus Coniochaeta pulveracea.</title>
        <authorList>
            <person name="Borstlap C.J."/>
            <person name="De Witt R.N."/>
            <person name="Botha A."/>
            <person name="Volschenk H."/>
        </authorList>
    </citation>
    <scope>NUCLEOTIDE SEQUENCE [LARGE SCALE GENOMIC DNA]</scope>
    <source>
        <strain evidence="4 5">CAB683</strain>
    </source>
</reference>
<dbReference type="PANTHER" id="PTHR18947">
    <property type="entry name" value="HOOK PROTEINS"/>
    <property type="match status" value="1"/>
</dbReference>
<accession>A0A420Y7S6</accession>
<dbReference type="PANTHER" id="PTHR18947:SF28">
    <property type="entry name" value="GIRDIN, ISOFORM A"/>
    <property type="match status" value="1"/>
</dbReference>
<evidence type="ECO:0000256" key="2">
    <source>
        <dbReference type="SAM" id="MobiDB-lite"/>
    </source>
</evidence>
<feature type="compositionally biased region" description="Acidic residues" evidence="2">
    <location>
        <begin position="162"/>
        <end position="173"/>
    </location>
</feature>
<dbReference type="GO" id="GO:0008017">
    <property type="term" value="F:microtubule binding"/>
    <property type="evidence" value="ECO:0007669"/>
    <property type="project" value="TreeGrafter"/>
</dbReference>
<dbReference type="Gene3D" id="1.10.418.10">
    <property type="entry name" value="Calponin-like domain"/>
    <property type="match status" value="1"/>
</dbReference>
<organism evidence="4 5">
    <name type="scientific">Coniochaeta pulveracea</name>
    <dbReference type="NCBI Taxonomy" id="177199"/>
    <lineage>
        <taxon>Eukaryota</taxon>
        <taxon>Fungi</taxon>
        <taxon>Dikarya</taxon>
        <taxon>Ascomycota</taxon>
        <taxon>Pezizomycotina</taxon>
        <taxon>Sordariomycetes</taxon>
        <taxon>Sordariomycetidae</taxon>
        <taxon>Coniochaetales</taxon>
        <taxon>Coniochaetaceae</taxon>
        <taxon>Coniochaeta</taxon>
    </lineage>
</organism>
<feature type="region of interest" description="Disordered" evidence="2">
    <location>
        <begin position="155"/>
        <end position="186"/>
    </location>
</feature>
<feature type="coiled-coil region" evidence="1">
    <location>
        <begin position="671"/>
        <end position="708"/>
    </location>
</feature>
<sequence>MALSKSAQAALLKWVNTFDGLDRKAETLDDLTDGVILAQVLHILNPDFESSSLNQHPKTSLEKKRNLETVYRALAQFLRQDNPYLAPSPNQFRTIIDKPDPNGMCEFLSAFVSAACLGDLAKIHVPAIMKMDRPDQREIMAIIQKKQIHIKEAEARAQANGGDDDDPSSDAFDETYTVSPAPRDPDLAREAEMARLSKELDTLRKQNADLLTRNEQLQMSREDIMQDLQIAQRERDLLQKTNESDAAAIIRKLEAEKREEEHLIDTLQAQAEEDRLDKIRLRNELQAYKTKAEKAEEFHDQVKELLHEKESLASKLKQAEWYKKSAEEAKITEQRNRELETQNHDLREMMQEFDKMRADNEALKYTCSQYRKQMETYEREKYDDQAIKQNLKEENESMKLERQILTDQLRVSEEQMRDMQERLHVSAVSPPPSSPGAGGLSSNLEDELSDTGGLIAKLKRDVSQLQAENRLLKNNMGVAAENERLRTDLDIEKKKQNLLQMKYNEVYEKWVVGQEQLKALVAKNETDDALRDIQKGFFASQEQLEKVQAELKNVQSELADRERELMASKTDLTAVGQESIEALEVLKSSDQLVSASLKAELEATRKRLETKEIDLEQLQRQLMDALLSKDKIRQQLDEAKAAGLLTSTPARSPTPDQAAAGLSEKDYAAATEKTEKLKTALKQKIQQLEQAHQENYDLQRKLKAAENGTTFAAQKAVFEQTISTLKKENALISSAWYDLNIRLQSNHVVLQRRHDVPKSWLNKQRQMVNAAPRR</sequence>
<feature type="coiled-coil region" evidence="1">
    <location>
        <begin position="193"/>
        <end position="422"/>
    </location>
</feature>
<dbReference type="SUPFAM" id="SSF116907">
    <property type="entry name" value="Hook domain"/>
    <property type="match status" value="1"/>
</dbReference>
<dbReference type="GO" id="GO:0031122">
    <property type="term" value="P:cytoplasmic microtubule organization"/>
    <property type="evidence" value="ECO:0007669"/>
    <property type="project" value="TreeGrafter"/>
</dbReference>
<dbReference type="AlphaFoldDB" id="A0A420Y7S6"/>
<protein>
    <recommendedName>
        <fullName evidence="3">Calponin-homology (CH) domain-containing protein</fullName>
    </recommendedName>
</protein>
<name>A0A420Y7S6_9PEZI</name>
<dbReference type="PROSITE" id="PS50021">
    <property type="entry name" value="CH"/>
    <property type="match status" value="1"/>
</dbReference>
<gene>
    <name evidence="4" type="ORF">DL546_000495</name>
</gene>
<dbReference type="GO" id="GO:0051959">
    <property type="term" value="F:dynein light intermediate chain binding"/>
    <property type="evidence" value="ECO:0007669"/>
    <property type="project" value="TreeGrafter"/>
</dbReference>
<proteinExistence type="predicted"/>
<evidence type="ECO:0000313" key="4">
    <source>
        <dbReference type="EMBL" id="RKU43921.1"/>
    </source>
</evidence>
<feature type="domain" description="Calponin-homology (CH)" evidence="3">
    <location>
        <begin position="5"/>
        <end position="116"/>
    </location>
</feature>
<dbReference type="OrthoDB" id="49395at2759"/>
<keyword evidence="1" id="KW-0175">Coiled coil</keyword>
<evidence type="ECO:0000313" key="5">
    <source>
        <dbReference type="Proteomes" id="UP000275385"/>
    </source>
</evidence>
<dbReference type="GO" id="GO:0005815">
    <property type="term" value="C:microtubule organizing center"/>
    <property type="evidence" value="ECO:0007669"/>
    <property type="project" value="TreeGrafter"/>
</dbReference>
<dbReference type="CDD" id="cd22211">
    <property type="entry name" value="HkD_SF"/>
    <property type="match status" value="1"/>
</dbReference>
<keyword evidence="5" id="KW-1185">Reference proteome</keyword>
<dbReference type="InterPro" id="IPR001715">
    <property type="entry name" value="CH_dom"/>
</dbReference>
<evidence type="ECO:0000256" key="1">
    <source>
        <dbReference type="SAM" id="Coils"/>
    </source>
</evidence>
<feature type="coiled-coil region" evidence="1">
    <location>
        <begin position="455"/>
        <end position="482"/>
    </location>
</feature>
<feature type="region of interest" description="Disordered" evidence="2">
    <location>
        <begin position="425"/>
        <end position="446"/>
    </location>
</feature>